<dbReference type="EMBL" id="MU004325">
    <property type="protein sequence ID" value="KAF2657397.1"/>
    <property type="molecule type" value="Genomic_DNA"/>
</dbReference>
<accession>A0A6A6TDJ9</accession>
<dbReference type="AlphaFoldDB" id="A0A6A6TDJ9"/>
<name>A0A6A6TDJ9_9PLEO</name>
<proteinExistence type="predicted"/>
<evidence type="ECO:0000313" key="1">
    <source>
        <dbReference type="EMBL" id="KAF2657397.1"/>
    </source>
</evidence>
<protein>
    <submittedName>
        <fullName evidence="1">Uncharacterized protein</fullName>
    </submittedName>
</protein>
<dbReference type="Proteomes" id="UP000799324">
    <property type="component" value="Unassembled WGS sequence"/>
</dbReference>
<evidence type="ECO:0000313" key="2">
    <source>
        <dbReference type="Proteomes" id="UP000799324"/>
    </source>
</evidence>
<gene>
    <name evidence="1" type="ORF">K491DRAFT_326250</name>
</gene>
<organism evidence="1 2">
    <name type="scientific">Lophiostoma macrostomum CBS 122681</name>
    <dbReference type="NCBI Taxonomy" id="1314788"/>
    <lineage>
        <taxon>Eukaryota</taxon>
        <taxon>Fungi</taxon>
        <taxon>Dikarya</taxon>
        <taxon>Ascomycota</taxon>
        <taxon>Pezizomycotina</taxon>
        <taxon>Dothideomycetes</taxon>
        <taxon>Pleosporomycetidae</taxon>
        <taxon>Pleosporales</taxon>
        <taxon>Lophiostomataceae</taxon>
        <taxon>Lophiostoma</taxon>
    </lineage>
</organism>
<sequence>MAPHHQLCLPNLQLVKVSLITCNFEHQMSRDQVEHVPVSFDDRSRQGDVGVRAGKRTKQIVAWLIRRQTSRAVCCSLNTSTGPMCDASSTSSSRPLATTLLLYICGGLSNRCQQCLLPKTWGRTRFMHAPLQVMHGPHETPLAKVHKPGEATRIAGATPTTRRQP</sequence>
<reference evidence="1" key="1">
    <citation type="journal article" date="2020" name="Stud. Mycol.">
        <title>101 Dothideomycetes genomes: a test case for predicting lifestyles and emergence of pathogens.</title>
        <authorList>
            <person name="Haridas S."/>
            <person name="Albert R."/>
            <person name="Binder M."/>
            <person name="Bloem J."/>
            <person name="Labutti K."/>
            <person name="Salamov A."/>
            <person name="Andreopoulos B."/>
            <person name="Baker S."/>
            <person name="Barry K."/>
            <person name="Bills G."/>
            <person name="Bluhm B."/>
            <person name="Cannon C."/>
            <person name="Castanera R."/>
            <person name="Culley D."/>
            <person name="Daum C."/>
            <person name="Ezra D."/>
            <person name="Gonzalez J."/>
            <person name="Henrissat B."/>
            <person name="Kuo A."/>
            <person name="Liang C."/>
            <person name="Lipzen A."/>
            <person name="Lutzoni F."/>
            <person name="Magnuson J."/>
            <person name="Mondo S."/>
            <person name="Nolan M."/>
            <person name="Ohm R."/>
            <person name="Pangilinan J."/>
            <person name="Park H.-J."/>
            <person name="Ramirez L."/>
            <person name="Alfaro M."/>
            <person name="Sun H."/>
            <person name="Tritt A."/>
            <person name="Yoshinaga Y."/>
            <person name="Zwiers L.-H."/>
            <person name="Turgeon B."/>
            <person name="Goodwin S."/>
            <person name="Spatafora J."/>
            <person name="Crous P."/>
            <person name="Grigoriev I."/>
        </authorList>
    </citation>
    <scope>NUCLEOTIDE SEQUENCE</scope>
    <source>
        <strain evidence="1">CBS 122681</strain>
    </source>
</reference>
<keyword evidence="2" id="KW-1185">Reference proteome</keyword>